<organism evidence="1 2">
    <name type="scientific">Roseburia inulinivorans DSM 16841</name>
    <dbReference type="NCBI Taxonomy" id="622312"/>
    <lineage>
        <taxon>Bacteria</taxon>
        <taxon>Bacillati</taxon>
        <taxon>Bacillota</taxon>
        <taxon>Clostridia</taxon>
        <taxon>Lachnospirales</taxon>
        <taxon>Lachnospiraceae</taxon>
        <taxon>Roseburia</taxon>
    </lineage>
</organism>
<reference evidence="1 2" key="1">
    <citation type="submission" date="2009-02" db="EMBL/GenBank/DDBJ databases">
        <authorList>
            <person name="Fulton L."/>
            <person name="Clifton S."/>
            <person name="Fulton B."/>
            <person name="Xu J."/>
            <person name="Minx P."/>
            <person name="Pepin K.H."/>
            <person name="Johnson M."/>
            <person name="Bhonagiri V."/>
            <person name="Nash W.E."/>
            <person name="Mardis E.R."/>
            <person name="Wilson R.K."/>
        </authorList>
    </citation>
    <scope>NUCLEOTIDE SEQUENCE [LARGE SCALE GENOMIC DNA]</scope>
    <source>
        <strain evidence="1 2">DSM 16841</strain>
    </source>
</reference>
<dbReference type="Proteomes" id="UP000003561">
    <property type="component" value="Unassembled WGS sequence"/>
</dbReference>
<dbReference type="EMBL" id="ACFY01000054">
    <property type="protein sequence ID" value="EEG94822.1"/>
    <property type="molecule type" value="Genomic_DNA"/>
</dbReference>
<protein>
    <submittedName>
        <fullName evidence="1">Uncharacterized protein</fullName>
    </submittedName>
</protein>
<dbReference type="eggNOG" id="ENOG502ZURN">
    <property type="taxonomic scope" value="Bacteria"/>
</dbReference>
<reference evidence="1 2" key="2">
    <citation type="submission" date="2009-03" db="EMBL/GenBank/DDBJ databases">
        <title>Draft genome sequence of Roseburia inulinivorans (DSM 16841).</title>
        <authorList>
            <person name="Sudarsanam P."/>
            <person name="Ley R."/>
            <person name="Guruge J."/>
            <person name="Turnbaugh P.J."/>
            <person name="Mahowald M."/>
            <person name="Liep D."/>
            <person name="Gordon J."/>
        </authorList>
    </citation>
    <scope>NUCLEOTIDE SEQUENCE [LARGE SCALE GENOMIC DNA]</scope>
    <source>
        <strain evidence="1 2">DSM 16841</strain>
    </source>
</reference>
<accession>C0FRH0</accession>
<sequence length="44" mass="5303">MSSSLYSVVLKWCPVLQKHLMRRYDKKNEDMRKTLILSHFHIGL</sequence>
<evidence type="ECO:0000313" key="2">
    <source>
        <dbReference type="Proteomes" id="UP000003561"/>
    </source>
</evidence>
<evidence type="ECO:0000313" key="1">
    <source>
        <dbReference type="EMBL" id="EEG94822.1"/>
    </source>
</evidence>
<comment type="caution">
    <text evidence="1">The sequence shown here is derived from an EMBL/GenBank/DDBJ whole genome shotgun (WGS) entry which is preliminary data.</text>
</comment>
<proteinExistence type="predicted"/>
<gene>
    <name evidence="1" type="ORF">ROSEINA2194_01323</name>
</gene>
<name>C0FRH0_9FIRM</name>
<dbReference type="AlphaFoldDB" id="C0FRH0"/>